<comment type="similarity">
    <text evidence="3">Belongs to the CitM (TC 2.A.11) transporter family.</text>
</comment>
<comment type="similarity">
    <text evidence="2">Belongs to the ArsB family.</text>
</comment>
<feature type="transmembrane region" description="Helical" evidence="10">
    <location>
        <begin position="387"/>
        <end position="407"/>
    </location>
</feature>
<comment type="caution">
    <text evidence="12">The sequence shown here is derived from an EMBL/GenBank/DDBJ whole genome shotgun (WGS) entry which is preliminary data.</text>
</comment>
<keyword evidence="4" id="KW-0813">Transport</keyword>
<keyword evidence="7" id="KW-0059">Arsenical resistance</keyword>
<evidence type="ECO:0000256" key="5">
    <source>
        <dbReference type="ARBA" id="ARBA00022475"/>
    </source>
</evidence>
<dbReference type="InterPro" id="IPR004680">
    <property type="entry name" value="Cit_transptr-like_dom"/>
</dbReference>
<evidence type="ECO:0000256" key="3">
    <source>
        <dbReference type="ARBA" id="ARBA00009843"/>
    </source>
</evidence>
<evidence type="ECO:0000256" key="4">
    <source>
        <dbReference type="ARBA" id="ARBA00022448"/>
    </source>
</evidence>
<proteinExistence type="inferred from homology"/>
<keyword evidence="13" id="KW-1185">Reference proteome</keyword>
<reference evidence="12 13" key="1">
    <citation type="submission" date="2016-09" db="EMBL/GenBank/DDBJ databases">
        <title>Genome sequence of Eubacterium angustum.</title>
        <authorList>
            <person name="Poehlein A."/>
            <person name="Daniel R."/>
        </authorList>
    </citation>
    <scope>NUCLEOTIDE SEQUENCE [LARGE SCALE GENOMIC DNA]</scope>
    <source>
        <strain evidence="12 13">DSM 1989</strain>
    </source>
</reference>
<dbReference type="GO" id="GO:0005886">
    <property type="term" value="C:plasma membrane"/>
    <property type="evidence" value="ECO:0007669"/>
    <property type="project" value="UniProtKB-SubCell"/>
</dbReference>
<dbReference type="InterPro" id="IPR000802">
    <property type="entry name" value="Arsenical_pump_ArsB"/>
</dbReference>
<feature type="transmembrane region" description="Helical" evidence="10">
    <location>
        <begin position="303"/>
        <end position="321"/>
    </location>
</feature>
<evidence type="ECO:0000256" key="2">
    <source>
        <dbReference type="ARBA" id="ARBA00006433"/>
    </source>
</evidence>
<dbReference type="STRING" id="39480.EUAN_13730"/>
<evidence type="ECO:0000256" key="8">
    <source>
        <dbReference type="ARBA" id="ARBA00022989"/>
    </source>
</evidence>
<feature type="transmembrane region" description="Helical" evidence="10">
    <location>
        <begin position="172"/>
        <end position="191"/>
    </location>
</feature>
<feature type="domain" description="Citrate transporter-like" evidence="11">
    <location>
        <begin position="18"/>
        <end position="337"/>
    </location>
</feature>
<feature type="transmembrane region" description="Helical" evidence="10">
    <location>
        <begin position="100"/>
        <end position="124"/>
    </location>
</feature>
<dbReference type="Pfam" id="PF03600">
    <property type="entry name" value="CitMHS"/>
    <property type="match status" value="1"/>
</dbReference>
<sequence>MFEAIGIFTMTYIIISGKKSKFLKVGRPAGVMLGAVLMVIAKVIEPQQAYELVNWDTIVLLLGMMIIIEHLAEAEFFNLIARWVNAKNFSLKKLLFLEVMGLGILAGFLVNDIVCIFFTPLLLIMIRERNLPPMPFLLALATSTNIGGVIAFTGNPQNMIIGNISGIPYYQYFLYMLPIGIVGLLINYFLILKIYRGELSGEILEANVTEKLELKPRLKRSIFVACGVIVGFFLLPNLAWVAIGGATLLLFLSNRDESSTLAKLDWNLLLFFAALFVVIGALQESGVTDLVLGKIDGIFTHSMGNYWLFGLVTVLGSNLFANVPYVLIMTESIGKLADPDMFWYILAFASTIAGNLTIIGAVANVIVVEKAKGVCDIHFMDFIKFGLPSTALNFVFGMAVLGIYSSIGLI</sequence>
<accession>A0A1S1V6Q8</accession>
<name>A0A1S1V6Q8_9FIRM</name>
<keyword evidence="9 10" id="KW-0472">Membrane</keyword>
<keyword evidence="6 10" id="KW-0812">Transmembrane</keyword>
<dbReference type="OrthoDB" id="9765532at2"/>
<evidence type="ECO:0000313" key="13">
    <source>
        <dbReference type="Proteomes" id="UP000180254"/>
    </source>
</evidence>
<evidence type="ECO:0000256" key="6">
    <source>
        <dbReference type="ARBA" id="ARBA00022692"/>
    </source>
</evidence>
<dbReference type="EMBL" id="MKIE01000004">
    <property type="protein sequence ID" value="OHW62303.1"/>
    <property type="molecule type" value="Genomic_DNA"/>
</dbReference>
<dbReference type="PANTHER" id="PTHR43302">
    <property type="entry name" value="TRANSPORTER ARSB-RELATED"/>
    <property type="match status" value="1"/>
</dbReference>
<feature type="transmembrane region" description="Helical" evidence="10">
    <location>
        <begin position="264"/>
        <end position="282"/>
    </location>
</feature>
<feature type="transmembrane region" description="Helical" evidence="10">
    <location>
        <begin position="136"/>
        <end position="152"/>
    </location>
</feature>
<comment type="subcellular location">
    <subcellularLocation>
        <location evidence="1">Cell membrane</location>
        <topology evidence="1">Multi-pass membrane protein</topology>
    </subcellularLocation>
</comment>
<dbReference type="AlphaFoldDB" id="A0A1S1V6Q8"/>
<dbReference type="PRINTS" id="PR00758">
    <property type="entry name" value="ARSENICPUMP"/>
</dbReference>
<evidence type="ECO:0000256" key="9">
    <source>
        <dbReference type="ARBA" id="ARBA00023136"/>
    </source>
</evidence>
<dbReference type="PANTHER" id="PTHR43302:SF5">
    <property type="entry name" value="TRANSPORTER ARSB-RELATED"/>
    <property type="match status" value="1"/>
</dbReference>
<feature type="transmembrane region" description="Helical" evidence="10">
    <location>
        <begin position="341"/>
        <end position="367"/>
    </location>
</feature>
<gene>
    <name evidence="12" type="primary">ybiR</name>
    <name evidence="12" type="ORF">EUAN_13730</name>
</gene>
<keyword evidence="5" id="KW-1003">Cell membrane</keyword>
<organism evidence="12 13">
    <name type="scientific">Andreesenia angusta</name>
    <dbReference type="NCBI Taxonomy" id="39480"/>
    <lineage>
        <taxon>Bacteria</taxon>
        <taxon>Bacillati</taxon>
        <taxon>Bacillota</taxon>
        <taxon>Tissierellia</taxon>
        <taxon>Tissierellales</taxon>
        <taxon>Gottschalkiaceae</taxon>
        <taxon>Andreesenia</taxon>
    </lineage>
</organism>
<dbReference type="Proteomes" id="UP000180254">
    <property type="component" value="Unassembled WGS sequence"/>
</dbReference>
<dbReference type="GO" id="GO:0046685">
    <property type="term" value="P:response to arsenic-containing substance"/>
    <property type="evidence" value="ECO:0007669"/>
    <property type="project" value="UniProtKB-KW"/>
</dbReference>
<evidence type="ECO:0000313" key="12">
    <source>
        <dbReference type="EMBL" id="OHW62303.1"/>
    </source>
</evidence>
<dbReference type="RefSeq" id="WP_071062991.1">
    <property type="nucleotide sequence ID" value="NZ_MKIE01000004.1"/>
</dbReference>
<evidence type="ECO:0000256" key="10">
    <source>
        <dbReference type="SAM" id="Phobius"/>
    </source>
</evidence>
<evidence type="ECO:0000259" key="11">
    <source>
        <dbReference type="Pfam" id="PF03600"/>
    </source>
</evidence>
<evidence type="ECO:0000256" key="7">
    <source>
        <dbReference type="ARBA" id="ARBA00022849"/>
    </source>
</evidence>
<evidence type="ECO:0000256" key="1">
    <source>
        <dbReference type="ARBA" id="ARBA00004651"/>
    </source>
</evidence>
<keyword evidence="8 10" id="KW-1133">Transmembrane helix</keyword>
<dbReference type="GO" id="GO:0015105">
    <property type="term" value="F:arsenite transmembrane transporter activity"/>
    <property type="evidence" value="ECO:0007669"/>
    <property type="project" value="InterPro"/>
</dbReference>
<protein>
    <submittedName>
        <fullName evidence="12">Inner membrane protein YbiR</fullName>
    </submittedName>
</protein>
<feature type="transmembrane region" description="Helical" evidence="10">
    <location>
        <begin position="222"/>
        <end position="252"/>
    </location>
</feature>